<evidence type="ECO:0000313" key="2">
    <source>
        <dbReference type="Proteomes" id="UP000422764"/>
    </source>
</evidence>
<accession>A0A6I6EUH1</accession>
<name>A0A6I6EUH1_9CLOT</name>
<proteinExistence type="predicted"/>
<dbReference type="EMBL" id="CP046522">
    <property type="protein sequence ID" value="QGU94506.1"/>
    <property type="molecule type" value="Genomic_DNA"/>
</dbReference>
<organism evidence="1 2">
    <name type="scientific">Clostridium bovifaecis</name>
    <dbReference type="NCBI Taxonomy" id="2184719"/>
    <lineage>
        <taxon>Bacteria</taxon>
        <taxon>Bacillati</taxon>
        <taxon>Bacillota</taxon>
        <taxon>Clostridia</taxon>
        <taxon>Eubacteriales</taxon>
        <taxon>Clostridiaceae</taxon>
        <taxon>Clostridium</taxon>
    </lineage>
</organism>
<dbReference type="AlphaFoldDB" id="A0A6I6EUH1"/>
<sequence length="110" mass="12628">MLGEDTNLNVTLKNYVIETAEEKAKMMFDGSMNMYINYLICKDNKGRIRRKILELERKLEAKKPKKIAGTGKKAMYSNTCEFCKMAINPGEEICQAEGYSNFIHSKCCKK</sequence>
<protein>
    <submittedName>
        <fullName evidence="1">Uncharacterized protein</fullName>
    </submittedName>
</protein>
<evidence type="ECO:0000313" key="1">
    <source>
        <dbReference type="EMBL" id="QGU94506.1"/>
    </source>
</evidence>
<gene>
    <name evidence="1" type="ORF">GOM49_04780</name>
</gene>
<keyword evidence="2" id="KW-1185">Reference proteome</keyword>
<reference evidence="1 2" key="1">
    <citation type="submission" date="2019-12" db="EMBL/GenBank/DDBJ databases">
        <title>Genome sequenceing of Clostridium bovifaecis.</title>
        <authorList>
            <person name="Yao Y."/>
        </authorList>
    </citation>
    <scope>NUCLEOTIDE SEQUENCE [LARGE SCALE GENOMIC DNA]</scope>
    <source>
        <strain evidence="1 2">BXX</strain>
    </source>
</reference>
<dbReference type="Proteomes" id="UP000422764">
    <property type="component" value="Chromosome"/>
</dbReference>